<evidence type="ECO:0000313" key="3">
    <source>
        <dbReference type="Proteomes" id="UP001390339"/>
    </source>
</evidence>
<gene>
    <name evidence="2" type="ORF">PGQ11_009763</name>
</gene>
<protein>
    <recommendedName>
        <fullName evidence="4">Transmembrane protein</fullName>
    </recommendedName>
</protein>
<accession>A0ABR2I7F9</accession>
<comment type="caution">
    <text evidence="2">The sequence shown here is derived from an EMBL/GenBank/DDBJ whole genome shotgun (WGS) entry which is preliminary data.</text>
</comment>
<evidence type="ECO:0008006" key="4">
    <source>
        <dbReference type="Google" id="ProtNLM"/>
    </source>
</evidence>
<organism evidence="2 3">
    <name type="scientific">Apiospora arundinis</name>
    <dbReference type="NCBI Taxonomy" id="335852"/>
    <lineage>
        <taxon>Eukaryota</taxon>
        <taxon>Fungi</taxon>
        <taxon>Dikarya</taxon>
        <taxon>Ascomycota</taxon>
        <taxon>Pezizomycotina</taxon>
        <taxon>Sordariomycetes</taxon>
        <taxon>Xylariomycetidae</taxon>
        <taxon>Amphisphaeriales</taxon>
        <taxon>Apiosporaceae</taxon>
        <taxon>Apiospora</taxon>
    </lineage>
</organism>
<feature type="transmembrane region" description="Helical" evidence="1">
    <location>
        <begin position="92"/>
        <end position="117"/>
    </location>
</feature>
<reference evidence="2 3" key="1">
    <citation type="journal article" date="2024" name="IMA Fungus">
        <title>Apiospora arundinis, a panoply of carbohydrate-active enzymes and secondary metabolites.</title>
        <authorList>
            <person name="Sorensen T."/>
            <person name="Petersen C."/>
            <person name="Muurmann A.T."/>
            <person name="Christiansen J.V."/>
            <person name="Brundto M.L."/>
            <person name="Overgaard C.K."/>
            <person name="Boysen A.T."/>
            <person name="Wollenberg R.D."/>
            <person name="Larsen T.O."/>
            <person name="Sorensen J.L."/>
            <person name="Nielsen K.L."/>
            <person name="Sondergaard T.E."/>
        </authorList>
    </citation>
    <scope>NUCLEOTIDE SEQUENCE [LARGE SCALE GENOMIC DNA]</scope>
    <source>
        <strain evidence="2 3">AAU 773</strain>
    </source>
</reference>
<proteinExistence type="predicted"/>
<keyword evidence="1" id="KW-0812">Transmembrane</keyword>
<evidence type="ECO:0000313" key="2">
    <source>
        <dbReference type="EMBL" id="KAK8859029.1"/>
    </source>
</evidence>
<evidence type="ECO:0000256" key="1">
    <source>
        <dbReference type="SAM" id="Phobius"/>
    </source>
</evidence>
<dbReference type="Proteomes" id="UP001390339">
    <property type="component" value="Unassembled WGS sequence"/>
</dbReference>
<dbReference type="EMBL" id="JAPCWZ010000006">
    <property type="protein sequence ID" value="KAK8859029.1"/>
    <property type="molecule type" value="Genomic_DNA"/>
</dbReference>
<keyword evidence="3" id="KW-1185">Reference proteome</keyword>
<sequence length="286" mass="30433">MKGRNAIAAGAAALRTMTSSLPLRVCGQVRRGNFRLTALAMLSTAPVASAIIAVTQVHNTKDEPDAKSAEDAPHDLITGNKWFPPLGVVTSATWRSVGAVAVLIVIVVLGRSAYFVFARPKPGLVSGVPRASNSEKTTVSSRDVVPLRHESLLCGTSVGGYSSDDKPEAMNKILHGPFSNPDNSPYSHSFFDYGQIHDVHLTGAQFGLDGLPNVRETIEDTCSVCSSVTSLSSASDAGLGSAQLDDIRMLLATFPSLEFEYTLNAPRDEDRISVASMVVLVDEDEM</sequence>
<keyword evidence="1" id="KW-0472">Membrane</keyword>
<keyword evidence="1" id="KW-1133">Transmembrane helix</keyword>
<name>A0ABR2I7F9_9PEZI</name>